<keyword evidence="2" id="KW-1185">Reference proteome</keyword>
<protein>
    <submittedName>
        <fullName evidence="1">Uncharacterized protein</fullName>
    </submittedName>
</protein>
<accession>A0A431WLQ8</accession>
<dbReference type="OrthoDB" id="9966241at2"/>
<sequence length="73" mass="8334">MFGIFVDYIGKRIIYANTVHIEVLDKLTKDVASCESFKGMSENEMNLKLFSLKEKNEDFEVIGIGDTFGNLEH</sequence>
<evidence type="ECO:0000313" key="2">
    <source>
        <dbReference type="Proteomes" id="UP000271374"/>
    </source>
</evidence>
<reference evidence="1 2" key="1">
    <citation type="submission" date="2018-12" db="EMBL/GenBank/DDBJ databases">
        <title>Bacillus yapensis draft genome sequence.</title>
        <authorList>
            <person name="Yu L."/>
            <person name="Xu X."/>
            <person name="Tang X."/>
        </authorList>
    </citation>
    <scope>NUCLEOTIDE SEQUENCE [LARGE SCALE GENOMIC DNA]</scope>
    <source>
        <strain evidence="1 2">XXST-01</strain>
    </source>
</reference>
<proteinExistence type="predicted"/>
<evidence type="ECO:0000313" key="1">
    <source>
        <dbReference type="EMBL" id="RTR36386.1"/>
    </source>
</evidence>
<gene>
    <name evidence="1" type="ORF">EKG37_02175</name>
</gene>
<organism evidence="1 2">
    <name type="scientific">Bacillus yapensis</name>
    <dbReference type="NCBI Taxonomy" id="2492960"/>
    <lineage>
        <taxon>Bacteria</taxon>
        <taxon>Bacillati</taxon>
        <taxon>Bacillota</taxon>
        <taxon>Bacilli</taxon>
        <taxon>Bacillales</taxon>
        <taxon>Bacillaceae</taxon>
        <taxon>Bacillus</taxon>
    </lineage>
</organism>
<name>A0A431WLQ8_9BACI</name>
<dbReference type="EMBL" id="RXNT01000001">
    <property type="protein sequence ID" value="RTR36386.1"/>
    <property type="molecule type" value="Genomic_DNA"/>
</dbReference>
<dbReference type="AlphaFoldDB" id="A0A431WLQ8"/>
<comment type="caution">
    <text evidence="1">The sequence shown here is derived from an EMBL/GenBank/DDBJ whole genome shotgun (WGS) entry which is preliminary data.</text>
</comment>
<dbReference type="RefSeq" id="WP_126405682.1">
    <property type="nucleotide sequence ID" value="NZ_RXNT01000001.1"/>
</dbReference>
<dbReference type="Proteomes" id="UP000271374">
    <property type="component" value="Unassembled WGS sequence"/>
</dbReference>